<dbReference type="InterPro" id="IPR043128">
    <property type="entry name" value="Rev_trsase/Diguanyl_cyclase"/>
</dbReference>
<evidence type="ECO:0000256" key="3">
    <source>
        <dbReference type="PROSITE-ProRule" id="PRU00339"/>
    </source>
</evidence>
<dbReference type="FunFam" id="3.30.70.270:FF:000001">
    <property type="entry name" value="Diguanylate cyclase domain protein"/>
    <property type="match status" value="1"/>
</dbReference>
<dbReference type="RefSeq" id="WP_210851697.1">
    <property type="nucleotide sequence ID" value="NZ_JAGQDD010000001.1"/>
</dbReference>
<dbReference type="Gene3D" id="3.30.70.270">
    <property type="match status" value="1"/>
</dbReference>
<dbReference type="PROSITE" id="PS50887">
    <property type="entry name" value="GGDEF"/>
    <property type="match status" value="1"/>
</dbReference>
<dbReference type="Proteomes" id="UP000676246">
    <property type="component" value="Unassembled WGS sequence"/>
</dbReference>
<organism evidence="5 6">
    <name type="scientific">Ideonella alba</name>
    <dbReference type="NCBI Taxonomy" id="2824118"/>
    <lineage>
        <taxon>Bacteria</taxon>
        <taxon>Pseudomonadati</taxon>
        <taxon>Pseudomonadota</taxon>
        <taxon>Betaproteobacteria</taxon>
        <taxon>Burkholderiales</taxon>
        <taxon>Sphaerotilaceae</taxon>
        <taxon>Ideonella</taxon>
    </lineage>
</organism>
<dbReference type="CDD" id="cd01949">
    <property type="entry name" value="GGDEF"/>
    <property type="match status" value="1"/>
</dbReference>
<dbReference type="InterPro" id="IPR050469">
    <property type="entry name" value="Diguanylate_Cyclase"/>
</dbReference>
<evidence type="ECO:0000256" key="1">
    <source>
        <dbReference type="ARBA" id="ARBA00012528"/>
    </source>
</evidence>
<dbReference type="SMART" id="SM00028">
    <property type="entry name" value="TPR"/>
    <property type="match status" value="6"/>
</dbReference>
<evidence type="ECO:0000256" key="2">
    <source>
        <dbReference type="ARBA" id="ARBA00034247"/>
    </source>
</evidence>
<dbReference type="InterPro" id="IPR029787">
    <property type="entry name" value="Nucleotide_cyclase"/>
</dbReference>
<dbReference type="GO" id="GO:0052621">
    <property type="term" value="F:diguanylate cyclase activity"/>
    <property type="evidence" value="ECO:0007669"/>
    <property type="project" value="UniProtKB-EC"/>
</dbReference>
<evidence type="ECO:0000259" key="4">
    <source>
        <dbReference type="PROSITE" id="PS50887"/>
    </source>
</evidence>
<sequence length="609" mass="66366">MNDASTAPLPPLPTDARTQLAQHLARAGSLRSRFPAEALALCEQAEVLARALDSQGDLARALLRAGQCLSALAVAPAGGTRQQHQQAAHERLGQALELFVGLEDRHGEAEAANTLANLHAACGAHAQALPLYHRSLSVRRDLGDRIGEAGVLNNIGLLLRDTAQFADALACLFASLELAEDLGDERATAHALASIGTVLAELGETGRATEFHLRALAVLEQWPDPALEASARTGLGRLLARTGHPEEALSHLERALAVAHRSGRIDDLASALHALGQAHQGLAQPQRAEWLLHEALAAARRGGQPLAEAEVLLSLGELRGRQGDSSDARPLLLQALSGAERLQADHLAGRVHRALSRWHEQQRDFEAALRHHQAFHDCLQRVQGQAVQRRLRTLLAGSELKVVHRDAEHQRRRGDALAEALDIARASDRHKDELVRALRHQAELLRQLAREDGLTGVANRRWLDSMLMRERERARRHGHPLAVAMIDLDHFKAINDRCSHHVGDEVLRRIGRLLLQTCRQGDLVGRYGGEEFLVVLVETPLAAARGVCEKLRRLVATMDVEGLHPTLNRVTVSIGVAGDAADPVAEDLVQAADRELYRAKREGRNRVCG</sequence>
<comment type="caution">
    <text evidence="5">The sequence shown here is derived from an EMBL/GenBank/DDBJ whole genome shotgun (WGS) entry which is preliminary data.</text>
</comment>
<dbReference type="Pfam" id="PF00990">
    <property type="entry name" value="GGDEF"/>
    <property type="match status" value="1"/>
</dbReference>
<protein>
    <recommendedName>
        <fullName evidence="1">diguanylate cyclase</fullName>
        <ecNumber evidence="1">2.7.7.65</ecNumber>
    </recommendedName>
</protein>
<dbReference type="InterPro" id="IPR019734">
    <property type="entry name" value="TPR_rpt"/>
</dbReference>
<dbReference type="EC" id="2.7.7.65" evidence="1"/>
<dbReference type="SUPFAM" id="SSF55073">
    <property type="entry name" value="Nucleotide cyclase"/>
    <property type="match status" value="1"/>
</dbReference>
<dbReference type="PANTHER" id="PTHR45138:SF9">
    <property type="entry name" value="DIGUANYLATE CYCLASE DGCM-RELATED"/>
    <property type="match status" value="1"/>
</dbReference>
<dbReference type="EMBL" id="JAGQDD010000001">
    <property type="protein sequence ID" value="MBQ0929457.1"/>
    <property type="molecule type" value="Genomic_DNA"/>
</dbReference>
<keyword evidence="3" id="KW-0802">TPR repeat</keyword>
<evidence type="ECO:0000313" key="5">
    <source>
        <dbReference type="EMBL" id="MBQ0929457.1"/>
    </source>
</evidence>
<accession>A0A940YB34</accession>
<keyword evidence="6" id="KW-1185">Reference proteome</keyword>
<reference evidence="5 6" key="1">
    <citation type="submission" date="2021-04" db="EMBL/GenBank/DDBJ databases">
        <title>The genome sequence of Ideonella sp. 3Y2.</title>
        <authorList>
            <person name="Liu Y."/>
        </authorList>
    </citation>
    <scope>NUCLEOTIDE SEQUENCE [LARGE SCALE GENOMIC DNA]</scope>
    <source>
        <strain evidence="5 6">3Y2</strain>
    </source>
</reference>
<dbReference type="Pfam" id="PF13424">
    <property type="entry name" value="TPR_12"/>
    <property type="match status" value="2"/>
</dbReference>
<dbReference type="AlphaFoldDB" id="A0A940YB34"/>
<dbReference type="Gene3D" id="1.25.40.10">
    <property type="entry name" value="Tetratricopeptide repeat domain"/>
    <property type="match status" value="2"/>
</dbReference>
<dbReference type="NCBIfam" id="TIGR00254">
    <property type="entry name" value="GGDEF"/>
    <property type="match status" value="1"/>
</dbReference>
<name>A0A940YB34_9BURK</name>
<dbReference type="InterPro" id="IPR000160">
    <property type="entry name" value="GGDEF_dom"/>
</dbReference>
<comment type="catalytic activity">
    <reaction evidence="2">
        <text>2 GTP = 3',3'-c-di-GMP + 2 diphosphate</text>
        <dbReference type="Rhea" id="RHEA:24898"/>
        <dbReference type="ChEBI" id="CHEBI:33019"/>
        <dbReference type="ChEBI" id="CHEBI:37565"/>
        <dbReference type="ChEBI" id="CHEBI:58805"/>
        <dbReference type="EC" id="2.7.7.65"/>
    </reaction>
</comment>
<evidence type="ECO:0000313" key="6">
    <source>
        <dbReference type="Proteomes" id="UP000676246"/>
    </source>
</evidence>
<dbReference type="PROSITE" id="PS50005">
    <property type="entry name" value="TPR"/>
    <property type="match status" value="1"/>
</dbReference>
<dbReference type="Pfam" id="PF13374">
    <property type="entry name" value="TPR_10"/>
    <property type="match status" value="1"/>
</dbReference>
<proteinExistence type="predicted"/>
<feature type="domain" description="GGDEF" evidence="4">
    <location>
        <begin position="479"/>
        <end position="609"/>
    </location>
</feature>
<dbReference type="SUPFAM" id="SSF48452">
    <property type="entry name" value="TPR-like"/>
    <property type="match status" value="2"/>
</dbReference>
<dbReference type="PANTHER" id="PTHR45138">
    <property type="entry name" value="REGULATORY COMPONENTS OF SENSORY TRANSDUCTION SYSTEM"/>
    <property type="match status" value="1"/>
</dbReference>
<dbReference type="InterPro" id="IPR011990">
    <property type="entry name" value="TPR-like_helical_dom_sf"/>
</dbReference>
<dbReference type="SMART" id="SM00267">
    <property type="entry name" value="GGDEF"/>
    <property type="match status" value="1"/>
</dbReference>
<feature type="repeat" description="TPR" evidence="3">
    <location>
        <begin position="229"/>
        <end position="262"/>
    </location>
</feature>
<gene>
    <name evidence="5" type="ORF">KAK03_03095</name>
</gene>